<comment type="caution">
    <text evidence="2">The sequence shown here is derived from an EMBL/GenBank/DDBJ whole genome shotgun (WGS) entry which is preliminary data.</text>
</comment>
<dbReference type="Proteomes" id="UP001206925">
    <property type="component" value="Unassembled WGS sequence"/>
</dbReference>
<keyword evidence="1" id="KW-1133">Transmembrane helix</keyword>
<gene>
    <name evidence="2" type="ORF">M8C21_001313</name>
</gene>
<organism evidence="2 3">
    <name type="scientific">Ambrosia artemisiifolia</name>
    <name type="common">Common ragweed</name>
    <dbReference type="NCBI Taxonomy" id="4212"/>
    <lineage>
        <taxon>Eukaryota</taxon>
        <taxon>Viridiplantae</taxon>
        <taxon>Streptophyta</taxon>
        <taxon>Embryophyta</taxon>
        <taxon>Tracheophyta</taxon>
        <taxon>Spermatophyta</taxon>
        <taxon>Magnoliopsida</taxon>
        <taxon>eudicotyledons</taxon>
        <taxon>Gunneridae</taxon>
        <taxon>Pentapetalae</taxon>
        <taxon>asterids</taxon>
        <taxon>campanulids</taxon>
        <taxon>Asterales</taxon>
        <taxon>Asteraceae</taxon>
        <taxon>Asteroideae</taxon>
        <taxon>Heliantheae alliance</taxon>
        <taxon>Heliantheae</taxon>
        <taxon>Ambrosia</taxon>
    </lineage>
</organism>
<accession>A0AAD5G5P4</accession>
<evidence type="ECO:0000313" key="3">
    <source>
        <dbReference type="Proteomes" id="UP001206925"/>
    </source>
</evidence>
<dbReference type="AlphaFoldDB" id="A0AAD5G5P4"/>
<dbReference type="EMBL" id="JAMZMK010011023">
    <property type="protein sequence ID" value="KAI7729282.1"/>
    <property type="molecule type" value="Genomic_DNA"/>
</dbReference>
<evidence type="ECO:0000313" key="2">
    <source>
        <dbReference type="EMBL" id="KAI7729282.1"/>
    </source>
</evidence>
<reference evidence="2" key="1">
    <citation type="submission" date="2022-06" db="EMBL/GenBank/DDBJ databases">
        <title>Uncovering the hologenomic basis of an extraordinary plant invasion.</title>
        <authorList>
            <person name="Bieker V.C."/>
            <person name="Martin M.D."/>
            <person name="Gilbert T."/>
            <person name="Hodgins K."/>
            <person name="Battlay P."/>
            <person name="Petersen B."/>
            <person name="Wilson J."/>
        </authorList>
    </citation>
    <scope>NUCLEOTIDE SEQUENCE</scope>
    <source>
        <strain evidence="2">AA19_3_7</strain>
        <tissue evidence="2">Leaf</tissue>
    </source>
</reference>
<sequence length="84" mass="9268">MRIQVGVGVIGSGQWRSIEEDDSIEQRPFDSRAVMGFSVLNGIFIGLLNLSIGFNSVGFYQVLGMSNFDASRSIDQWYGVDLGF</sequence>
<feature type="transmembrane region" description="Helical" evidence="1">
    <location>
        <begin position="39"/>
        <end position="63"/>
    </location>
</feature>
<protein>
    <submittedName>
        <fullName evidence="2">Uncharacterized protein</fullName>
    </submittedName>
</protein>
<keyword evidence="3" id="KW-1185">Reference proteome</keyword>
<proteinExistence type="predicted"/>
<name>A0AAD5G5P4_AMBAR</name>
<keyword evidence="1" id="KW-0472">Membrane</keyword>
<evidence type="ECO:0000256" key="1">
    <source>
        <dbReference type="SAM" id="Phobius"/>
    </source>
</evidence>
<keyword evidence="1" id="KW-0812">Transmembrane</keyword>